<dbReference type="InterPro" id="IPR043502">
    <property type="entry name" value="DNA/RNA_pol_sf"/>
</dbReference>
<accession>A0A5D3BXK5</accession>
<dbReference type="Proteomes" id="UP000321947">
    <property type="component" value="Unassembled WGS sequence"/>
</dbReference>
<comment type="caution">
    <text evidence="1">The sequence shown here is derived from an EMBL/GenBank/DDBJ whole genome shotgun (WGS) entry which is preliminary data.</text>
</comment>
<dbReference type="Gene3D" id="3.10.10.10">
    <property type="entry name" value="HIV Type 1 Reverse Transcriptase, subunit A, domain 1"/>
    <property type="match status" value="1"/>
</dbReference>
<dbReference type="SUPFAM" id="SSF56672">
    <property type="entry name" value="DNA/RNA polymerases"/>
    <property type="match status" value="1"/>
</dbReference>
<sequence>MAPSEFKELKTLLQELVGKGYVRRSVSPSGPLVLFVKKNDNTLRLGIDYRLLNKVTIRNKYPLPCINELFDQLMGAIVVSKIDLRLGYHQLQVVFLEHIVSVDGVSVDSQKVEAIANWERPSSAIEIRSFLVLAGYYGRFIEDFS</sequence>
<keyword evidence="1" id="KW-0695">RNA-directed DNA polymerase</keyword>
<reference evidence="1 2" key="1">
    <citation type="submission" date="2019-08" db="EMBL/GenBank/DDBJ databases">
        <title>Draft genome sequences of two oriental melons (Cucumis melo L. var makuwa).</title>
        <authorList>
            <person name="Kwon S.-Y."/>
        </authorList>
    </citation>
    <scope>NUCLEOTIDE SEQUENCE [LARGE SCALE GENOMIC DNA]</scope>
    <source>
        <strain evidence="2">cv. Chang Bougi</strain>
        <tissue evidence="1">Leaf</tissue>
    </source>
</reference>
<dbReference type="InterPro" id="IPR043128">
    <property type="entry name" value="Rev_trsase/Diguanyl_cyclase"/>
</dbReference>
<keyword evidence="1" id="KW-0548">Nucleotidyltransferase</keyword>
<protein>
    <submittedName>
        <fullName evidence="1">RNA-directed DNA polymerase-like protein</fullName>
    </submittedName>
</protein>
<keyword evidence="1" id="KW-0808">Transferase</keyword>
<dbReference type="InterPro" id="IPR053134">
    <property type="entry name" value="RNA-dir_DNA_polymerase"/>
</dbReference>
<dbReference type="AlphaFoldDB" id="A0A5D3BXK5"/>
<evidence type="ECO:0000313" key="2">
    <source>
        <dbReference type="Proteomes" id="UP000321947"/>
    </source>
</evidence>
<evidence type="ECO:0000313" key="1">
    <source>
        <dbReference type="EMBL" id="TYK03718.1"/>
    </source>
</evidence>
<gene>
    <name evidence="1" type="ORF">E5676_scaffold863G00870</name>
</gene>
<name>A0A5D3BXK5_CUCMM</name>
<organism evidence="1 2">
    <name type="scientific">Cucumis melo var. makuwa</name>
    <name type="common">Oriental melon</name>
    <dbReference type="NCBI Taxonomy" id="1194695"/>
    <lineage>
        <taxon>Eukaryota</taxon>
        <taxon>Viridiplantae</taxon>
        <taxon>Streptophyta</taxon>
        <taxon>Embryophyta</taxon>
        <taxon>Tracheophyta</taxon>
        <taxon>Spermatophyta</taxon>
        <taxon>Magnoliopsida</taxon>
        <taxon>eudicotyledons</taxon>
        <taxon>Gunneridae</taxon>
        <taxon>Pentapetalae</taxon>
        <taxon>rosids</taxon>
        <taxon>fabids</taxon>
        <taxon>Cucurbitales</taxon>
        <taxon>Cucurbitaceae</taxon>
        <taxon>Benincaseae</taxon>
        <taxon>Cucumis</taxon>
    </lineage>
</organism>
<dbReference type="GO" id="GO:0003964">
    <property type="term" value="F:RNA-directed DNA polymerase activity"/>
    <property type="evidence" value="ECO:0007669"/>
    <property type="project" value="UniProtKB-KW"/>
</dbReference>
<dbReference type="Gene3D" id="3.30.70.270">
    <property type="match status" value="2"/>
</dbReference>
<dbReference type="PANTHER" id="PTHR24559:SF444">
    <property type="entry name" value="REVERSE TRANSCRIPTASE DOMAIN-CONTAINING PROTEIN"/>
    <property type="match status" value="1"/>
</dbReference>
<proteinExistence type="predicted"/>
<dbReference type="EMBL" id="SSTD01014872">
    <property type="protein sequence ID" value="TYK03718.1"/>
    <property type="molecule type" value="Genomic_DNA"/>
</dbReference>
<dbReference type="PANTHER" id="PTHR24559">
    <property type="entry name" value="TRANSPOSON TY3-I GAG-POL POLYPROTEIN"/>
    <property type="match status" value="1"/>
</dbReference>